<protein>
    <submittedName>
        <fullName evidence="2">Phosphotransferase</fullName>
    </submittedName>
</protein>
<keyword evidence="3" id="KW-1185">Reference proteome</keyword>
<dbReference type="Proteomes" id="UP000583266">
    <property type="component" value="Unassembled WGS sequence"/>
</dbReference>
<dbReference type="InterPro" id="IPR002575">
    <property type="entry name" value="Aminoglycoside_PTrfase"/>
</dbReference>
<sequence>MSLNYSEVFPADRRAAATAALEKTFGNAVISEVTLLKGGLSSASVYKVIADNRPYVIKLDLPHANTAADPFEKVARAAEAGIAPLLCYSNAEAGIIISEFVENKPIRSIFSGEVLAVKLAEAVKKIHAISHAVPGGNLEETIDHMLAGFRHNNILSGPIPDECLKRYEKVKTLYPWQDTDKVFSHNDLNPSNILCDGEAVWIIDWDTAFVNDRFIDLAGVANFFIHSPEQEAVFLKTYFGEVNDYKISRFYVMRQISRIIYAMMMMQLAAQAKSADYAHDQHMEGVYLKDVGPLLGSGKLSLATYEGQFMYGKALMNEALQQMRTARFEEALHSLSCHI</sequence>
<feature type="domain" description="Aminoglycoside phosphotransferase" evidence="1">
    <location>
        <begin position="33"/>
        <end position="239"/>
    </location>
</feature>
<dbReference type="Gene3D" id="3.90.1200.10">
    <property type="match status" value="1"/>
</dbReference>
<proteinExistence type="predicted"/>
<dbReference type="AlphaFoldDB" id="A0A848GQH7"/>
<keyword evidence="2" id="KW-0808">Transferase</keyword>
<evidence type="ECO:0000313" key="3">
    <source>
        <dbReference type="Proteomes" id="UP000583266"/>
    </source>
</evidence>
<dbReference type="PANTHER" id="PTHR21310">
    <property type="entry name" value="AMINOGLYCOSIDE PHOSPHOTRANSFERASE-RELATED-RELATED"/>
    <property type="match status" value="1"/>
</dbReference>
<evidence type="ECO:0000313" key="2">
    <source>
        <dbReference type="EMBL" id="NML39609.1"/>
    </source>
</evidence>
<dbReference type="InterPro" id="IPR011009">
    <property type="entry name" value="Kinase-like_dom_sf"/>
</dbReference>
<gene>
    <name evidence="2" type="ORF">HHL17_20585</name>
</gene>
<dbReference type="Pfam" id="PF01636">
    <property type="entry name" value="APH"/>
    <property type="match status" value="1"/>
</dbReference>
<dbReference type="EMBL" id="JABBGC010000002">
    <property type="protein sequence ID" value="NML39609.1"/>
    <property type="molecule type" value="Genomic_DNA"/>
</dbReference>
<organism evidence="2 3">
    <name type="scientific">Chitinophaga fulva</name>
    <dbReference type="NCBI Taxonomy" id="2728842"/>
    <lineage>
        <taxon>Bacteria</taxon>
        <taxon>Pseudomonadati</taxon>
        <taxon>Bacteroidota</taxon>
        <taxon>Chitinophagia</taxon>
        <taxon>Chitinophagales</taxon>
        <taxon>Chitinophagaceae</taxon>
        <taxon>Chitinophaga</taxon>
    </lineage>
</organism>
<comment type="caution">
    <text evidence="2">The sequence shown here is derived from an EMBL/GenBank/DDBJ whole genome shotgun (WGS) entry which is preliminary data.</text>
</comment>
<evidence type="ECO:0000259" key="1">
    <source>
        <dbReference type="Pfam" id="PF01636"/>
    </source>
</evidence>
<name>A0A848GQH7_9BACT</name>
<dbReference type="InterPro" id="IPR051678">
    <property type="entry name" value="AGP_Transferase"/>
</dbReference>
<dbReference type="GO" id="GO:0016740">
    <property type="term" value="F:transferase activity"/>
    <property type="evidence" value="ECO:0007669"/>
    <property type="project" value="UniProtKB-KW"/>
</dbReference>
<dbReference type="SUPFAM" id="SSF56112">
    <property type="entry name" value="Protein kinase-like (PK-like)"/>
    <property type="match status" value="1"/>
</dbReference>
<dbReference type="RefSeq" id="WP_169226672.1">
    <property type="nucleotide sequence ID" value="NZ_JABBGC010000002.1"/>
</dbReference>
<accession>A0A848GQH7</accession>
<reference evidence="2 3" key="1">
    <citation type="submission" date="2020-04" db="EMBL/GenBank/DDBJ databases">
        <title>Chitinophaga sp. G-6-1-13 sp. nov., isolated from soil.</title>
        <authorList>
            <person name="Dahal R.H."/>
            <person name="Chaudhary D.K."/>
        </authorList>
    </citation>
    <scope>NUCLEOTIDE SEQUENCE [LARGE SCALE GENOMIC DNA]</scope>
    <source>
        <strain evidence="2 3">G-6-1-13</strain>
    </source>
</reference>